<dbReference type="SUPFAM" id="SSF53335">
    <property type="entry name" value="S-adenosyl-L-methionine-dependent methyltransferases"/>
    <property type="match status" value="1"/>
</dbReference>
<gene>
    <name evidence="2" type="ORF">GCM10023213_42020</name>
</gene>
<dbReference type="PANTHER" id="PTHR42912">
    <property type="entry name" value="METHYLTRANSFERASE"/>
    <property type="match status" value="1"/>
</dbReference>
<comment type="caution">
    <text evidence="2">The sequence shown here is derived from an EMBL/GenBank/DDBJ whole genome shotgun (WGS) entry which is preliminary data.</text>
</comment>
<dbReference type="InterPro" id="IPR013216">
    <property type="entry name" value="Methyltransf_11"/>
</dbReference>
<dbReference type="InterPro" id="IPR029063">
    <property type="entry name" value="SAM-dependent_MTases_sf"/>
</dbReference>
<proteinExistence type="predicted"/>
<evidence type="ECO:0000313" key="2">
    <source>
        <dbReference type="EMBL" id="GAA5147417.1"/>
    </source>
</evidence>
<organism evidence="2 3">
    <name type="scientific">Prosthecobacter algae</name>
    <dbReference type="NCBI Taxonomy" id="1144682"/>
    <lineage>
        <taxon>Bacteria</taxon>
        <taxon>Pseudomonadati</taxon>
        <taxon>Verrucomicrobiota</taxon>
        <taxon>Verrucomicrobiia</taxon>
        <taxon>Verrucomicrobiales</taxon>
        <taxon>Verrucomicrobiaceae</taxon>
        <taxon>Prosthecobacter</taxon>
    </lineage>
</organism>
<dbReference type="Proteomes" id="UP001499852">
    <property type="component" value="Unassembled WGS sequence"/>
</dbReference>
<dbReference type="Gene3D" id="3.40.50.150">
    <property type="entry name" value="Vaccinia Virus protein VP39"/>
    <property type="match status" value="1"/>
</dbReference>
<sequence>MIAKYFKLNNWLQMLRAKHWLSYPKNSPSVDVFEAAMKILRDSMPQIRDSHPLSASEVATLLRLMPLLIWWGEREIALSLEVYLLQQPRAWGLETLSKTVPESELLTASLKPEILRQGDALKQVRERLAAESPAHPCGELAATVEAAWRSGQLPSQQLGRGIKLLLTQGDRASAEGLLQLAAAHQSEKGMFPESAFSERHCLTGLLEMASAWFMAGDLKAGEAAYGAFLQSKGHKNFFGTVPAEKGGFSPLLRAATFLETLRDRVVCTFEATAPRFPTQIAADDGRFKIVDDLVAQYRPKVVADIGCGKGRFIKLLKERHPEIEAYAVDLSTTMLGELPASIHASPGTLLNNGLPDGLADLVFCVEALEHAVNIQAGVRELSRITSPTGRLLILDKDVRKLGSLQICDWEQWFGKETMTGWMEDHGFRVKVLDQIDHGGISGTDGLFLAWVGERKAHGQPAPLLKGTTHASA</sequence>
<dbReference type="CDD" id="cd02440">
    <property type="entry name" value="AdoMet_MTases"/>
    <property type="match status" value="1"/>
</dbReference>
<keyword evidence="3" id="KW-1185">Reference proteome</keyword>
<dbReference type="InterPro" id="IPR050508">
    <property type="entry name" value="Methyltransf_Superfamily"/>
</dbReference>
<feature type="domain" description="Methyltransferase type 11" evidence="1">
    <location>
        <begin position="304"/>
        <end position="393"/>
    </location>
</feature>
<protein>
    <recommendedName>
        <fullName evidence="1">Methyltransferase type 11 domain-containing protein</fullName>
    </recommendedName>
</protein>
<dbReference type="EMBL" id="BAABIA010000010">
    <property type="protein sequence ID" value="GAA5147417.1"/>
    <property type="molecule type" value="Genomic_DNA"/>
</dbReference>
<accession>A0ABP9PIZ9</accession>
<dbReference type="Pfam" id="PF08241">
    <property type="entry name" value="Methyltransf_11"/>
    <property type="match status" value="1"/>
</dbReference>
<evidence type="ECO:0000313" key="3">
    <source>
        <dbReference type="Proteomes" id="UP001499852"/>
    </source>
</evidence>
<evidence type="ECO:0000259" key="1">
    <source>
        <dbReference type="Pfam" id="PF08241"/>
    </source>
</evidence>
<reference evidence="3" key="1">
    <citation type="journal article" date="2019" name="Int. J. Syst. Evol. Microbiol.">
        <title>The Global Catalogue of Microorganisms (GCM) 10K type strain sequencing project: providing services to taxonomists for standard genome sequencing and annotation.</title>
        <authorList>
            <consortium name="The Broad Institute Genomics Platform"/>
            <consortium name="The Broad Institute Genome Sequencing Center for Infectious Disease"/>
            <person name="Wu L."/>
            <person name="Ma J."/>
        </authorList>
    </citation>
    <scope>NUCLEOTIDE SEQUENCE [LARGE SCALE GENOMIC DNA]</scope>
    <source>
        <strain evidence="3">JCM 18053</strain>
    </source>
</reference>
<name>A0ABP9PIZ9_9BACT</name>